<dbReference type="GO" id="GO:0004672">
    <property type="term" value="F:protein kinase activity"/>
    <property type="evidence" value="ECO:0007669"/>
    <property type="project" value="InterPro"/>
</dbReference>
<evidence type="ECO:0000259" key="1">
    <source>
        <dbReference type="PROSITE" id="PS50011"/>
    </source>
</evidence>
<dbReference type="GO" id="GO:0005524">
    <property type="term" value="F:ATP binding"/>
    <property type="evidence" value="ECO:0007669"/>
    <property type="project" value="InterPro"/>
</dbReference>
<dbReference type="STRING" id="113226.A0A139II20"/>
<evidence type="ECO:0000313" key="2">
    <source>
        <dbReference type="EMBL" id="KXT14350.1"/>
    </source>
</evidence>
<gene>
    <name evidence="2" type="ORF">AC579_3997</name>
</gene>
<comment type="caution">
    <text evidence="2">The sequence shown here is derived from an EMBL/GenBank/DDBJ whole genome shotgun (WGS) entry which is preliminary data.</text>
</comment>
<dbReference type="PROSITE" id="PS50011">
    <property type="entry name" value="PROTEIN_KINASE_DOM"/>
    <property type="match status" value="1"/>
</dbReference>
<dbReference type="InterPro" id="IPR000719">
    <property type="entry name" value="Prot_kinase_dom"/>
</dbReference>
<proteinExistence type="predicted"/>
<sequence>MVRHGSRTIPSQDDVLDKTIDIQSKRDLLTLAEVLDSETYEVMRTTFVYLDKNEDPWFGLVARKRKQDVTVEDIKNALRRVPNTNFRQAYASLMIAREEGLLDYYVKRPKFLLLDDEEEADLLPQIFPDEVQILEFLKQHPHPNIVRYYGCRVKHGRVTGILLEKHESSVHYSREKNTRFEVDRYLKGLRAGVEHLHSLGLAHNDLNPSNILIDKENNPIINDFGSCRKFGQRLVSAGTPGWMDEDYENSERRNDEAAIRRIEAWLNDQRESSHLMLWYHNASTQPPQTRLIRKNGGSWLYKLVDDSGRPRKLVRKVAVTQFRSKVAPDVNGARALAVVQEQVMDVPLHTHASAIDNMSRFVIGPRLTSPIEAPTPPLRLHRLSNLL</sequence>
<dbReference type="SUPFAM" id="SSF56112">
    <property type="entry name" value="Protein kinase-like (PK-like)"/>
    <property type="match status" value="1"/>
</dbReference>
<dbReference type="OrthoDB" id="4062651at2759"/>
<feature type="domain" description="Protein kinase" evidence="1">
    <location>
        <begin position="47"/>
        <end position="387"/>
    </location>
</feature>
<dbReference type="AlphaFoldDB" id="A0A139II20"/>
<organism evidence="2 3">
    <name type="scientific">Pseudocercospora musae</name>
    <dbReference type="NCBI Taxonomy" id="113226"/>
    <lineage>
        <taxon>Eukaryota</taxon>
        <taxon>Fungi</taxon>
        <taxon>Dikarya</taxon>
        <taxon>Ascomycota</taxon>
        <taxon>Pezizomycotina</taxon>
        <taxon>Dothideomycetes</taxon>
        <taxon>Dothideomycetidae</taxon>
        <taxon>Mycosphaerellales</taxon>
        <taxon>Mycosphaerellaceae</taxon>
        <taxon>Pseudocercospora</taxon>
    </lineage>
</organism>
<evidence type="ECO:0000313" key="3">
    <source>
        <dbReference type="Proteomes" id="UP000073492"/>
    </source>
</evidence>
<dbReference type="PANTHER" id="PTHR44167">
    <property type="entry name" value="OVARIAN-SPECIFIC SERINE/THREONINE-PROTEIN KINASE LOK-RELATED"/>
    <property type="match status" value="1"/>
</dbReference>
<dbReference type="Pfam" id="PF00069">
    <property type="entry name" value="Pkinase"/>
    <property type="match status" value="1"/>
</dbReference>
<dbReference type="Proteomes" id="UP000073492">
    <property type="component" value="Unassembled WGS sequence"/>
</dbReference>
<dbReference type="InterPro" id="IPR011009">
    <property type="entry name" value="Kinase-like_dom_sf"/>
</dbReference>
<dbReference type="EMBL" id="LFZO01000085">
    <property type="protein sequence ID" value="KXT14350.1"/>
    <property type="molecule type" value="Genomic_DNA"/>
</dbReference>
<dbReference type="SMART" id="SM00220">
    <property type="entry name" value="S_TKc"/>
    <property type="match status" value="1"/>
</dbReference>
<name>A0A139II20_9PEZI</name>
<accession>A0A139II20</accession>
<reference evidence="2 3" key="1">
    <citation type="submission" date="2015-07" db="EMBL/GenBank/DDBJ databases">
        <title>Comparative genomics of the Sigatoka disease complex on banana suggests a link between parallel evolutionary changes in Pseudocercospora fijiensis and Pseudocercospora eumusae and increased virulence on the banana host.</title>
        <authorList>
            <person name="Chang T.-C."/>
            <person name="Salvucci A."/>
            <person name="Crous P.W."/>
            <person name="Stergiopoulos I."/>
        </authorList>
    </citation>
    <scope>NUCLEOTIDE SEQUENCE [LARGE SCALE GENOMIC DNA]</scope>
    <source>
        <strain evidence="2 3">CBS 116634</strain>
    </source>
</reference>
<dbReference type="PANTHER" id="PTHR44167:SF24">
    <property type="entry name" value="SERINE_THREONINE-PROTEIN KINASE CHK2"/>
    <property type="match status" value="1"/>
</dbReference>
<keyword evidence="3" id="KW-1185">Reference proteome</keyword>
<dbReference type="Gene3D" id="1.10.510.10">
    <property type="entry name" value="Transferase(Phosphotransferase) domain 1"/>
    <property type="match status" value="1"/>
</dbReference>
<protein>
    <recommendedName>
        <fullName evidence="1">Protein kinase domain-containing protein</fullName>
    </recommendedName>
</protein>